<evidence type="ECO:0000256" key="1">
    <source>
        <dbReference type="SAM" id="MobiDB-lite"/>
    </source>
</evidence>
<sequence length="155" mass="16682">MLAAVGPDCMWAYIYRVRVSAQTQPRFPSLSATHTFSSPLLNTMRFAIVIVAASLLATTSASVIRFPYLQPRAFASGEPEPHADDLAVRDFASGEPEPHAGDLATRDFASGEPEPHSGDLAVRDFASGEPEPHVHDLISRDFASGEPEPHANDLA</sequence>
<comment type="caution">
    <text evidence="3">The sequence shown here is derived from an EMBL/GenBank/DDBJ whole genome shotgun (WGS) entry which is preliminary data.</text>
</comment>
<reference evidence="3" key="1">
    <citation type="submission" date="2020-05" db="EMBL/GenBank/DDBJ databases">
        <title>Mycena genomes resolve the evolution of fungal bioluminescence.</title>
        <authorList>
            <person name="Tsai I.J."/>
        </authorList>
    </citation>
    <scope>NUCLEOTIDE SEQUENCE</scope>
    <source>
        <strain evidence="3">171206Taipei</strain>
    </source>
</reference>
<keyword evidence="2" id="KW-0472">Membrane</keyword>
<keyword evidence="2" id="KW-0812">Transmembrane</keyword>
<dbReference type="RefSeq" id="XP_037217083.1">
    <property type="nucleotide sequence ID" value="XM_037367689.1"/>
</dbReference>
<protein>
    <recommendedName>
        <fullName evidence="5">Transmembrane protein</fullName>
    </recommendedName>
</protein>
<proteinExistence type="predicted"/>
<gene>
    <name evidence="3" type="ORF">MIND_01112500</name>
</gene>
<organism evidence="3 4">
    <name type="scientific">Mycena indigotica</name>
    <dbReference type="NCBI Taxonomy" id="2126181"/>
    <lineage>
        <taxon>Eukaryota</taxon>
        <taxon>Fungi</taxon>
        <taxon>Dikarya</taxon>
        <taxon>Basidiomycota</taxon>
        <taxon>Agaricomycotina</taxon>
        <taxon>Agaricomycetes</taxon>
        <taxon>Agaricomycetidae</taxon>
        <taxon>Agaricales</taxon>
        <taxon>Marasmiineae</taxon>
        <taxon>Mycenaceae</taxon>
        <taxon>Mycena</taxon>
    </lineage>
</organism>
<evidence type="ECO:0000313" key="3">
    <source>
        <dbReference type="EMBL" id="KAF7295720.1"/>
    </source>
</evidence>
<accession>A0A8H6SD72</accession>
<dbReference type="AlphaFoldDB" id="A0A8H6SD72"/>
<keyword evidence="2" id="KW-1133">Transmembrane helix</keyword>
<feature type="transmembrane region" description="Helical" evidence="2">
    <location>
        <begin position="46"/>
        <end position="64"/>
    </location>
</feature>
<evidence type="ECO:0008006" key="5">
    <source>
        <dbReference type="Google" id="ProtNLM"/>
    </source>
</evidence>
<name>A0A8H6SD72_9AGAR</name>
<feature type="compositionally biased region" description="Basic and acidic residues" evidence="1">
    <location>
        <begin position="130"/>
        <end position="139"/>
    </location>
</feature>
<dbReference type="Proteomes" id="UP000636479">
    <property type="component" value="Unassembled WGS sequence"/>
</dbReference>
<feature type="region of interest" description="Disordered" evidence="1">
    <location>
        <begin position="92"/>
        <end position="155"/>
    </location>
</feature>
<dbReference type="GeneID" id="59350205"/>
<evidence type="ECO:0000256" key="2">
    <source>
        <dbReference type="SAM" id="Phobius"/>
    </source>
</evidence>
<keyword evidence="4" id="KW-1185">Reference proteome</keyword>
<dbReference type="EMBL" id="JACAZF010000009">
    <property type="protein sequence ID" value="KAF7295720.1"/>
    <property type="molecule type" value="Genomic_DNA"/>
</dbReference>
<evidence type="ECO:0000313" key="4">
    <source>
        <dbReference type="Proteomes" id="UP000636479"/>
    </source>
</evidence>